<dbReference type="Pfam" id="PF05299">
    <property type="entry name" value="Peptidase_M61"/>
    <property type="match status" value="1"/>
</dbReference>
<dbReference type="OrthoDB" id="9778516at2"/>
<evidence type="ECO:0000259" key="2">
    <source>
        <dbReference type="SMART" id="SM00228"/>
    </source>
</evidence>
<dbReference type="InterPro" id="IPR027268">
    <property type="entry name" value="Peptidase_M4/M1_CTD_sf"/>
</dbReference>
<reference evidence="3 4" key="1">
    <citation type="submission" date="2018-01" db="EMBL/GenBank/DDBJ databases">
        <authorList>
            <person name="Gaut B.S."/>
            <person name="Morton B.R."/>
            <person name="Clegg M.T."/>
            <person name="Duvall M.R."/>
        </authorList>
    </citation>
    <scope>NUCLEOTIDE SEQUENCE [LARGE SCALE GENOMIC DNA]</scope>
    <source>
        <strain evidence="3 4">HR-AV</strain>
    </source>
</reference>
<dbReference type="Gene3D" id="1.10.390.10">
    <property type="entry name" value="Neutral Protease Domain 2"/>
    <property type="match status" value="1"/>
</dbReference>
<accession>A0A2S5A0I3</accession>
<organism evidence="3 4">
    <name type="scientific">Solitalea longa</name>
    <dbReference type="NCBI Taxonomy" id="2079460"/>
    <lineage>
        <taxon>Bacteria</taxon>
        <taxon>Pseudomonadati</taxon>
        <taxon>Bacteroidota</taxon>
        <taxon>Sphingobacteriia</taxon>
        <taxon>Sphingobacteriales</taxon>
        <taxon>Sphingobacteriaceae</taxon>
        <taxon>Solitalea</taxon>
    </lineage>
</organism>
<evidence type="ECO:0000313" key="3">
    <source>
        <dbReference type="EMBL" id="POY35777.1"/>
    </source>
</evidence>
<dbReference type="SMART" id="SM00228">
    <property type="entry name" value="PDZ"/>
    <property type="match status" value="1"/>
</dbReference>
<name>A0A2S5A0I3_9SPHI</name>
<sequence length="601" mass="67974">MKKLSTLILLSVFFMNTSSAAETQLSYKLSFDEAAQHYVDVQMDVNHWNGKDLIVKLPVWAPGSYLVREFARNVEQFQAFSGSTALKVEKINKNTWKISANKATSINIKYKVYAFELTVRTSFIDAAHAYLNGTSVFMYIDGKKELSSTIKITPNSTWKEISSGLESVHDNKWTLSSPNYDVLADSPIEIGNQEILKFEAAGVPHEIALYGGGNYDKAKLTRDIKQICEEATKVFDSHPCKRYTFIVHCLPSGGGGLEHLNSTTVQTSRFGFNNDKSYKSFLSLIAHEYFHLWNVKRLRPEVLGPFDYDRENYTSMLWFSEGFTAYYDNLLTRRAGFYTPDAYLEVITADINKVVNQPGNQVQPVAEASFDAWIKYYRPNENSSNSTISYYEKGSILALILDMEILRDTKGVKDLDDLMKYLYTEYYLGKKRGFTDAEFKAAAELICGRNLNEFFSKYVNGTEPIPFNDYLSAVGLRLIDQNAGRSSEIYFGANTKTDNGKLIVSSVVKGTCAYEAGINVNDEIIGFDNYRVDDLNKWLGYKKVGDKVDVLVSREGSLLTIPVTLKANTTLKYKFDAITSVTADQAKAYNFWMKFDTQAEH</sequence>
<dbReference type="Pfam" id="PF17899">
    <property type="entry name" value="Peptidase_M61_N"/>
    <property type="match status" value="1"/>
</dbReference>
<dbReference type="Gene3D" id="2.60.40.3650">
    <property type="match status" value="1"/>
</dbReference>
<proteinExistence type="predicted"/>
<dbReference type="Gene3D" id="2.30.42.10">
    <property type="match status" value="1"/>
</dbReference>
<dbReference type="SUPFAM" id="SSF55486">
    <property type="entry name" value="Metalloproteases ('zincins'), catalytic domain"/>
    <property type="match status" value="1"/>
</dbReference>
<gene>
    <name evidence="3" type="ORF">C3K47_13540</name>
</gene>
<dbReference type="AlphaFoldDB" id="A0A2S5A0I3"/>
<evidence type="ECO:0000256" key="1">
    <source>
        <dbReference type="SAM" id="SignalP"/>
    </source>
</evidence>
<feature type="signal peptide" evidence="1">
    <location>
        <begin position="1"/>
        <end position="20"/>
    </location>
</feature>
<keyword evidence="4" id="KW-1185">Reference proteome</keyword>
<dbReference type="PIRSF" id="PIRSF016493">
    <property type="entry name" value="Glycyl_aminpptds"/>
    <property type="match status" value="1"/>
</dbReference>
<keyword evidence="1" id="KW-0732">Signal</keyword>
<comment type="caution">
    <text evidence="3">The sequence shown here is derived from an EMBL/GenBank/DDBJ whole genome shotgun (WGS) entry which is preliminary data.</text>
</comment>
<feature type="domain" description="PDZ" evidence="2">
    <location>
        <begin position="489"/>
        <end position="556"/>
    </location>
</feature>
<dbReference type="InterPro" id="IPR036034">
    <property type="entry name" value="PDZ_sf"/>
</dbReference>
<dbReference type="Proteomes" id="UP000236893">
    <property type="component" value="Unassembled WGS sequence"/>
</dbReference>
<dbReference type="InterPro" id="IPR024191">
    <property type="entry name" value="Peptidase_M61"/>
</dbReference>
<dbReference type="InterPro" id="IPR007963">
    <property type="entry name" value="Peptidase_M61_catalytic"/>
</dbReference>
<dbReference type="Pfam" id="PF13180">
    <property type="entry name" value="PDZ_2"/>
    <property type="match status" value="1"/>
</dbReference>
<dbReference type="InterPro" id="IPR001478">
    <property type="entry name" value="PDZ"/>
</dbReference>
<feature type="chain" id="PRO_5015627943" evidence="1">
    <location>
        <begin position="21"/>
        <end position="601"/>
    </location>
</feature>
<dbReference type="SUPFAM" id="SSF50156">
    <property type="entry name" value="PDZ domain-like"/>
    <property type="match status" value="1"/>
</dbReference>
<protein>
    <submittedName>
        <fullName evidence="3">Peptidase M61</fullName>
    </submittedName>
</protein>
<dbReference type="InterPro" id="IPR040756">
    <property type="entry name" value="Peptidase_M61_N"/>
</dbReference>
<evidence type="ECO:0000313" key="4">
    <source>
        <dbReference type="Proteomes" id="UP000236893"/>
    </source>
</evidence>
<dbReference type="EMBL" id="PQVF01000009">
    <property type="protein sequence ID" value="POY35777.1"/>
    <property type="molecule type" value="Genomic_DNA"/>
</dbReference>